<sequence>MSHNGSTFRYLGKGHRLIEGLEKVTGNAKYAGDLKISGMLHACLVLSPYAHARIVSIDASAARAMPGVVAVLTADDLPTRDRAVNSRHSAVLAKDRVLWRGQPVVAVVGETETAARDAADRVVVEYEPLPPVVDVRKAASPDAPVIWTEGLPKEGADLTAAHAAVDKGEQETTGAPSNIHDEVHFARGDVERGFTEADVIIERVYCTPMVHQGYLEPHASVAEPDPYRGGVTVYASTQGQFSVRDEVARLLSLPRHKVRVVPMTIGGGFGAKYGIIDPLVAALAVTVKRPVRLVLTRTEDFLSTTPSPAAIVELKVGARADGALTAIQARVLMDNGVFPFTLGGIVSILLGGYYKCPNVKIDCYEVLTHKPQAGAYRAPGAPTATFAIESTIDDIARALGRDPLAFRLQNAAETGDPMGNNDPWPPIGLRLVLERLRDHPAWKDREVGPNEGVGIAVGGWPCGMSPAASVCRVDTDGTVRVHVGSVDISGVNSSLVLVAAEILNIPPEQVELIQGDTRSGPFAGPSGGSQTTYSVAGAVASAARAVREKLFHVAADHFEASAADLELRNGMVSVKGFPDKAISIGELAAIAESKAGGPGPIVAEGSAAVSENAPGFVAHLAKVHVDPETGQVTLKQYVAIQDVGFALNPTMVAGQIHGGSVQGIGWGLYEAMVYDEYGQLLTASFMDYNLPAFDQVPDIETVLVENPSPHGPFGARGVGEPPITAGAAAIANAIRDATGVRVTEIPIRAEMLWRAIQVGAGLRPAPTPMGRD</sequence>
<dbReference type="Proteomes" id="UP000000263">
    <property type="component" value="Chromosome"/>
</dbReference>
<dbReference type="Gene3D" id="3.30.365.10">
    <property type="entry name" value="Aldehyde oxidase/xanthine dehydrogenase, molybdopterin binding domain"/>
    <property type="match status" value="4"/>
</dbReference>
<dbReference type="Pfam" id="PF20256">
    <property type="entry name" value="MoCoBD_2"/>
    <property type="match status" value="1"/>
</dbReference>
<dbReference type="InterPro" id="IPR016208">
    <property type="entry name" value="Ald_Oxase/xanthine_DH-like"/>
</dbReference>
<dbReference type="HOGENOM" id="CLU_001681_2_1_0"/>
<reference evidence="4 5" key="1">
    <citation type="submission" date="2007-08" db="EMBL/GenBank/DDBJ databases">
        <title>Complete sequence of Roseiflexus castenholzii DSM 13941.</title>
        <authorList>
            <consortium name="US DOE Joint Genome Institute"/>
            <person name="Copeland A."/>
            <person name="Lucas S."/>
            <person name="Lapidus A."/>
            <person name="Barry K."/>
            <person name="Glavina del Rio T."/>
            <person name="Dalin E."/>
            <person name="Tice H."/>
            <person name="Pitluck S."/>
            <person name="Thompson L.S."/>
            <person name="Brettin T."/>
            <person name="Bruce D."/>
            <person name="Detter J.C."/>
            <person name="Han C."/>
            <person name="Tapia R."/>
            <person name="Schmutz J."/>
            <person name="Larimer F."/>
            <person name="Land M."/>
            <person name="Hauser L."/>
            <person name="Kyrpides N."/>
            <person name="Mikhailova N."/>
            <person name="Bryant D.A."/>
            <person name="Hanada S."/>
            <person name="Tsukatani Y."/>
            <person name="Richardson P."/>
        </authorList>
    </citation>
    <scope>NUCLEOTIDE SEQUENCE [LARGE SCALE GENOMIC DNA]</scope>
    <source>
        <strain evidence="5">DSM 13941 / HLO8</strain>
    </source>
</reference>
<dbReference type="InterPro" id="IPR000674">
    <property type="entry name" value="Ald_Oxase/Xan_DH_a/b"/>
</dbReference>
<gene>
    <name evidence="4" type="ordered locus">Rcas_3983</name>
</gene>
<dbReference type="KEGG" id="rca:Rcas_3983"/>
<dbReference type="Pfam" id="PF01315">
    <property type="entry name" value="Ald_Xan_dh_C"/>
    <property type="match status" value="1"/>
</dbReference>
<evidence type="ECO:0000256" key="1">
    <source>
        <dbReference type="ARBA" id="ARBA00022505"/>
    </source>
</evidence>
<dbReference type="SUPFAM" id="SSF54665">
    <property type="entry name" value="CO dehydrogenase molybdoprotein N-domain-like"/>
    <property type="match status" value="1"/>
</dbReference>
<dbReference type="PANTHER" id="PTHR11908:SF132">
    <property type="entry name" value="ALDEHYDE OXIDASE 1-RELATED"/>
    <property type="match status" value="1"/>
</dbReference>
<dbReference type="STRING" id="383372.Rcas_3983"/>
<name>A7NR20_ROSCS</name>
<evidence type="ECO:0000313" key="5">
    <source>
        <dbReference type="Proteomes" id="UP000000263"/>
    </source>
</evidence>
<dbReference type="RefSeq" id="WP_012122439.1">
    <property type="nucleotide sequence ID" value="NC_009767.1"/>
</dbReference>
<dbReference type="InterPro" id="IPR037165">
    <property type="entry name" value="AldOxase/xan_DH_Mopterin-bd_sf"/>
</dbReference>
<organism evidence="4 5">
    <name type="scientific">Roseiflexus castenholzii (strain DSM 13941 / HLO8)</name>
    <dbReference type="NCBI Taxonomy" id="383372"/>
    <lineage>
        <taxon>Bacteria</taxon>
        <taxon>Bacillati</taxon>
        <taxon>Chloroflexota</taxon>
        <taxon>Chloroflexia</taxon>
        <taxon>Chloroflexales</taxon>
        <taxon>Roseiflexineae</taxon>
        <taxon>Roseiflexaceae</taxon>
        <taxon>Roseiflexus</taxon>
    </lineage>
</organism>
<dbReference type="Pfam" id="PF02738">
    <property type="entry name" value="MoCoBD_1"/>
    <property type="match status" value="1"/>
</dbReference>
<feature type="domain" description="Aldehyde oxidase/xanthine dehydrogenase a/b hammerhead" evidence="3">
    <location>
        <begin position="25"/>
        <end position="130"/>
    </location>
</feature>
<keyword evidence="5" id="KW-1185">Reference proteome</keyword>
<dbReference type="eggNOG" id="COG1529">
    <property type="taxonomic scope" value="Bacteria"/>
</dbReference>
<dbReference type="Gene3D" id="3.90.1170.50">
    <property type="entry name" value="Aldehyde oxidase/xanthine dehydrogenase, a/b hammerhead"/>
    <property type="match status" value="1"/>
</dbReference>
<keyword evidence="2" id="KW-0560">Oxidoreductase</keyword>
<dbReference type="InterPro" id="IPR046867">
    <property type="entry name" value="AldOxase/xan_DH_MoCoBD2"/>
</dbReference>
<protein>
    <submittedName>
        <fullName evidence="4">Aldehyde oxidase and xanthine dehydrogenase molybdopterin binding</fullName>
    </submittedName>
</protein>
<proteinExistence type="predicted"/>
<dbReference type="GO" id="GO:0005506">
    <property type="term" value="F:iron ion binding"/>
    <property type="evidence" value="ECO:0007669"/>
    <property type="project" value="InterPro"/>
</dbReference>
<evidence type="ECO:0000313" key="4">
    <source>
        <dbReference type="EMBL" id="ABU60016.1"/>
    </source>
</evidence>
<accession>A7NR20</accession>
<dbReference type="InterPro" id="IPR008274">
    <property type="entry name" value="AldOxase/xan_DH_MoCoBD1"/>
</dbReference>
<dbReference type="InterPro" id="IPR036856">
    <property type="entry name" value="Ald_Oxase/Xan_DH_a/b_sf"/>
</dbReference>
<evidence type="ECO:0000259" key="3">
    <source>
        <dbReference type="SMART" id="SM01008"/>
    </source>
</evidence>
<dbReference type="PANTHER" id="PTHR11908">
    <property type="entry name" value="XANTHINE DEHYDROGENASE"/>
    <property type="match status" value="1"/>
</dbReference>
<dbReference type="GO" id="GO:0016491">
    <property type="term" value="F:oxidoreductase activity"/>
    <property type="evidence" value="ECO:0007669"/>
    <property type="project" value="UniProtKB-KW"/>
</dbReference>
<dbReference type="SMART" id="SM01008">
    <property type="entry name" value="Ald_Xan_dh_C"/>
    <property type="match status" value="1"/>
</dbReference>
<dbReference type="EMBL" id="CP000804">
    <property type="protein sequence ID" value="ABU60016.1"/>
    <property type="molecule type" value="Genomic_DNA"/>
</dbReference>
<dbReference type="SUPFAM" id="SSF56003">
    <property type="entry name" value="Molybdenum cofactor-binding domain"/>
    <property type="match status" value="1"/>
</dbReference>
<evidence type="ECO:0000256" key="2">
    <source>
        <dbReference type="ARBA" id="ARBA00023002"/>
    </source>
</evidence>
<dbReference type="OrthoDB" id="9759791at2"/>
<keyword evidence="1" id="KW-0500">Molybdenum</keyword>
<dbReference type="AlphaFoldDB" id="A7NR20"/>